<dbReference type="EMBL" id="CAEZUR010000042">
    <property type="protein sequence ID" value="CAB4608193.1"/>
    <property type="molecule type" value="Genomic_DNA"/>
</dbReference>
<dbReference type="AlphaFoldDB" id="A0A6J6H6Q0"/>
<reference evidence="3" key="1">
    <citation type="submission" date="2020-05" db="EMBL/GenBank/DDBJ databases">
        <authorList>
            <person name="Chiriac C."/>
            <person name="Salcher M."/>
            <person name="Ghai R."/>
            <person name="Kavagutti S V."/>
        </authorList>
    </citation>
    <scope>NUCLEOTIDE SEQUENCE</scope>
</reference>
<organism evidence="3">
    <name type="scientific">freshwater metagenome</name>
    <dbReference type="NCBI Taxonomy" id="449393"/>
    <lineage>
        <taxon>unclassified sequences</taxon>
        <taxon>metagenomes</taxon>
        <taxon>ecological metagenomes</taxon>
    </lineage>
</organism>
<keyword evidence="1" id="KW-0472">Membrane</keyword>
<proteinExistence type="predicted"/>
<feature type="transmembrane region" description="Helical" evidence="1">
    <location>
        <begin position="6"/>
        <end position="25"/>
    </location>
</feature>
<keyword evidence="1" id="KW-1133">Transmembrane helix</keyword>
<evidence type="ECO:0000313" key="2">
    <source>
        <dbReference type="EMBL" id="CAB4534843.1"/>
    </source>
</evidence>
<accession>A0A6J6H6Q0</accession>
<evidence type="ECO:0000256" key="1">
    <source>
        <dbReference type="SAM" id="Phobius"/>
    </source>
</evidence>
<sequence length="45" mass="4965">MLPLPVLIGVSLIALGFGLGIYIIVASIRDRQQVRPINDHEIQKP</sequence>
<name>A0A6J6H6Q0_9ZZZZ</name>
<dbReference type="EMBL" id="CAEZSN010000011">
    <property type="protein sequence ID" value="CAB4534843.1"/>
    <property type="molecule type" value="Genomic_DNA"/>
</dbReference>
<keyword evidence="1" id="KW-0812">Transmembrane</keyword>
<evidence type="ECO:0000313" key="3">
    <source>
        <dbReference type="EMBL" id="CAB4608193.1"/>
    </source>
</evidence>
<gene>
    <name evidence="2" type="ORF">UFOPK1433_00162</name>
    <name evidence="3" type="ORF">UFOPK1843_00644</name>
</gene>
<protein>
    <submittedName>
        <fullName evidence="3">Unannotated protein</fullName>
    </submittedName>
</protein>